<name>A0A0C3BUT2_HEBCY</name>
<evidence type="ECO:0000313" key="2">
    <source>
        <dbReference type="Proteomes" id="UP000053424"/>
    </source>
</evidence>
<proteinExistence type="predicted"/>
<protein>
    <submittedName>
        <fullName evidence="1">Uncharacterized protein</fullName>
    </submittedName>
</protein>
<evidence type="ECO:0000313" key="1">
    <source>
        <dbReference type="EMBL" id="KIM35101.1"/>
    </source>
</evidence>
<keyword evidence="2" id="KW-1185">Reference proteome</keyword>
<dbReference type="Proteomes" id="UP000053424">
    <property type="component" value="Unassembled WGS sequence"/>
</dbReference>
<dbReference type="HOGENOM" id="CLU_1669585_0_0_1"/>
<accession>A0A0C3BUT2</accession>
<dbReference type="AlphaFoldDB" id="A0A0C3BUT2"/>
<reference evidence="1 2" key="1">
    <citation type="submission" date="2014-04" db="EMBL/GenBank/DDBJ databases">
        <authorList>
            <consortium name="DOE Joint Genome Institute"/>
            <person name="Kuo A."/>
            <person name="Gay G."/>
            <person name="Dore J."/>
            <person name="Kohler A."/>
            <person name="Nagy L.G."/>
            <person name="Floudas D."/>
            <person name="Copeland A."/>
            <person name="Barry K.W."/>
            <person name="Cichocki N."/>
            <person name="Veneault-Fourrey C."/>
            <person name="LaButti K."/>
            <person name="Lindquist E.A."/>
            <person name="Lipzen A."/>
            <person name="Lundell T."/>
            <person name="Morin E."/>
            <person name="Murat C."/>
            <person name="Sun H."/>
            <person name="Tunlid A."/>
            <person name="Henrissat B."/>
            <person name="Grigoriev I.V."/>
            <person name="Hibbett D.S."/>
            <person name="Martin F."/>
            <person name="Nordberg H.P."/>
            <person name="Cantor M.N."/>
            <person name="Hua S.X."/>
        </authorList>
    </citation>
    <scope>NUCLEOTIDE SEQUENCE [LARGE SCALE GENOMIC DNA]</scope>
    <source>
        <strain evidence="2">h7</strain>
    </source>
</reference>
<gene>
    <name evidence="1" type="ORF">M413DRAFT_14735</name>
</gene>
<reference evidence="2" key="2">
    <citation type="submission" date="2015-01" db="EMBL/GenBank/DDBJ databases">
        <title>Evolutionary Origins and Diversification of the Mycorrhizal Mutualists.</title>
        <authorList>
            <consortium name="DOE Joint Genome Institute"/>
            <consortium name="Mycorrhizal Genomics Consortium"/>
            <person name="Kohler A."/>
            <person name="Kuo A."/>
            <person name="Nagy L.G."/>
            <person name="Floudas D."/>
            <person name="Copeland A."/>
            <person name="Barry K.W."/>
            <person name="Cichocki N."/>
            <person name="Veneault-Fourrey C."/>
            <person name="LaButti K."/>
            <person name="Lindquist E.A."/>
            <person name="Lipzen A."/>
            <person name="Lundell T."/>
            <person name="Morin E."/>
            <person name="Murat C."/>
            <person name="Riley R."/>
            <person name="Ohm R."/>
            <person name="Sun H."/>
            <person name="Tunlid A."/>
            <person name="Henrissat B."/>
            <person name="Grigoriev I.V."/>
            <person name="Hibbett D.S."/>
            <person name="Martin F."/>
        </authorList>
    </citation>
    <scope>NUCLEOTIDE SEQUENCE [LARGE SCALE GENOMIC DNA]</scope>
    <source>
        <strain evidence="2">h7</strain>
    </source>
</reference>
<sequence>MLAMKTGKMLIRTRTWRPRFLGRIGERGFSTTREPGLARVIYPRQLCVEAHGHIEGCPSFYALINVDVNLGGKTIFIEKGTTIGSIYSVFSEGIQSHTQQPNNASFDDRVLTDWHGKEMGHTPWFQVICGFRTKTSPNNCARVLYPLKMVYIGIIQAT</sequence>
<organism evidence="1 2">
    <name type="scientific">Hebeloma cylindrosporum</name>
    <dbReference type="NCBI Taxonomy" id="76867"/>
    <lineage>
        <taxon>Eukaryota</taxon>
        <taxon>Fungi</taxon>
        <taxon>Dikarya</taxon>
        <taxon>Basidiomycota</taxon>
        <taxon>Agaricomycotina</taxon>
        <taxon>Agaricomycetes</taxon>
        <taxon>Agaricomycetidae</taxon>
        <taxon>Agaricales</taxon>
        <taxon>Agaricineae</taxon>
        <taxon>Hymenogastraceae</taxon>
        <taxon>Hebeloma</taxon>
    </lineage>
</organism>
<dbReference type="EMBL" id="KN831831">
    <property type="protein sequence ID" value="KIM35101.1"/>
    <property type="molecule type" value="Genomic_DNA"/>
</dbReference>